<feature type="transmembrane region" description="Helical" evidence="1">
    <location>
        <begin position="43"/>
        <end position="61"/>
    </location>
</feature>
<accession>A0AAW7AG22</accession>
<dbReference type="RefSeq" id="WP_285323529.1">
    <property type="nucleotide sequence ID" value="NZ_JARGCK010000004.1"/>
</dbReference>
<evidence type="ECO:0000256" key="1">
    <source>
        <dbReference type="SAM" id="Phobius"/>
    </source>
</evidence>
<proteinExistence type="predicted"/>
<evidence type="ECO:0000313" key="3">
    <source>
        <dbReference type="EMBL" id="MDK9865733.1"/>
    </source>
</evidence>
<dbReference type="PANTHER" id="PTHR34473">
    <property type="entry name" value="UPF0699 TRANSMEMBRANE PROTEIN YDBS"/>
    <property type="match status" value="1"/>
</dbReference>
<dbReference type="EMBL" id="JARGCK010000004">
    <property type="protein sequence ID" value="MDK9865733.1"/>
    <property type="molecule type" value="Genomic_DNA"/>
</dbReference>
<feature type="transmembrane region" description="Helical" evidence="1">
    <location>
        <begin position="81"/>
        <end position="105"/>
    </location>
</feature>
<organism evidence="3 4">
    <name type="scientific">Staphylococcus equorum</name>
    <dbReference type="NCBI Taxonomy" id="246432"/>
    <lineage>
        <taxon>Bacteria</taxon>
        <taxon>Bacillati</taxon>
        <taxon>Bacillota</taxon>
        <taxon>Bacilli</taxon>
        <taxon>Bacillales</taxon>
        <taxon>Staphylococcaceae</taxon>
        <taxon>Staphylococcus</taxon>
    </lineage>
</organism>
<comment type="caution">
    <text evidence="3">The sequence shown here is derived from an EMBL/GenBank/DDBJ whole genome shotgun (WGS) entry which is preliminary data.</text>
</comment>
<sequence>MLGRDEISMINKILKSNNKDFFQLDEKNAKNTYELSYSEMMKASFSPINILLFFMIIYSVFDKIQKFFNVSLYIENIIHTVVHSIWGLIIASLLYIVFASFYNLIKTIILYRNYELRYDSIYVYISKGITNKTEITIQKDRIQAVIIKNTIIQKALGLIKLEIISNKNKDDNLTESNVIFPFISNLRFPMMFKTIFPKYSGNVILKSIPKVAILFKITRLIIILGVLFLIIKTIIPIILPFFITLSILLIVGQIMNGLFSKYKITKDFIYYKKVNLTTKYLIIPRENIEEFSINQNIFHRLFKLSSLKIVLRENPVKSINMLEIPYSELNKFYNTI</sequence>
<keyword evidence="1" id="KW-0812">Transmembrane</keyword>
<protein>
    <submittedName>
        <fullName evidence="3">PH domain-containing protein</fullName>
    </submittedName>
</protein>
<reference evidence="3" key="2">
    <citation type="submission" date="2023-03" db="EMBL/GenBank/DDBJ databases">
        <authorList>
            <person name="Vazquez L."/>
            <person name="Rodriguez J."/>
            <person name="Mayo B."/>
            <person name="Florez A.B."/>
        </authorList>
    </citation>
    <scope>NUCLEOTIDE SEQUENCE</scope>
    <source>
        <strain evidence="3">5A3I</strain>
    </source>
</reference>
<feature type="transmembrane region" description="Helical" evidence="1">
    <location>
        <begin position="237"/>
        <end position="259"/>
    </location>
</feature>
<name>A0AAW7AG22_9STAP</name>
<dbReference type="Proteomes" id="UP001174037">
    <property type="component" value="Unassembled WGS sequence"/>
</dbReference>
<dbReference type="PANTHER" id="PTHR34473:SF2">
    <property type="entry name" value="UPF0699 TRANSMEMBRANE PROTEIN YDBT"/>
    <property type="match status" value="1"/>
</dbReference>
<reference evidence="3" key="1">
    <citation type="journal article" date="2023" name="Int. J. Mol. Sci.">
        <title>Antibiotic Resistance/Susceptibility Profiles of Staphylococcus equorum Strains from Cheese, and Genome Analysis for Antibiotic Resistance Genes.</title>
        <authorList>
            <person name="Vazquez L."/>
            <person name="Srednik M.E."/>
            <person name="Rodriguez J."/>
            <person name="Florez A.B."/>
            <person name="Mayo B."/>
        </authorList>
    </citation>
    <scope>NUCLEOTIDE SEQUENCE</scope>
    <source>
        <strain evidence="3">5A3I</strain>
    </source>
</reference>
<evidence type="ECO:0000259" key="2">
    <source>
        <dbReference type="Pfam" id="PF03703"/>
    </source>
</evidence>
<dbReference type="InterPro" id="IPR005182">
    <property type="entry name" value="YdbS-like_PH"/>
</dbReference>
<evidence type="ECO:0000313" key="4">
    <source>
        <dbReference type="Proteomes" id="UP001174037"/>
    </source>
</evidence>
<gene>
    <name evidence="3" type="ORF">P1A27_07250</name>
</gene>
<feature type="domain" description="YdbS-like PH" evidence="2">
    <location>
        <begin position="260"/>
        <end position="325"/>
    </location>
</feature>
<keyword evidence="1" id="KW-0472">Membrane</keyword>
<dbReference type="Pfam" id="PF03703">
    <property type="entry name" value="bPH_2"/>
    <property type="match status" value="2"/>
</dbReference>
<dbReference type="AlphaFoldDB" id="A0AAW7AG22"/>
<keyword evidence="1" id="KW-1133">Transmembrane helix</keyword>
<feature type="domain" description="YdbS-like PH" evidence="2">
    <location>
        <begin position="111"/>
        <end position="168"/>
    </location>
</feature>
<feature type="transmembrane region" description="Helical" evidence="1">
    <location>
        <begin position="213"/>
        <end position="231"/>
    </location>
</feature>